<proteinExistence type="predicted"/>
<evidence type="ECO:0000313" key="2">
    <source>
        <dbReference type="Proteomes" id="UP000305517"/>
    </source>
</evidence>
<dbReference type="AlphaFoldDB" id="A0A5R8WIT8"/>
<protein>
    <submittedName>
        <fullName evidence="1">Uncharacterized protein</fullName>
    </submittedName>
</protein>
<keyword evidence="2" id="KW-1185">Reference proteome</keyword>
<comment type="caution">
    <text evidence="1">The sequence shown here is derived from an EMBL/GenBank/DDBJ whole genome shotgun (WGS) entry which is preliminary data.</text>
</comment>
<dbReference type="Proteomes" id="UP000305517">
    <property type="component" value="Unassembled WGS sequence"/>
</dbReference>
<evidence type="ECO:0000313" key="1">
    <source>
        <dbReference type="EMBL" id="TLM88799.1"/>
    </source>
</evidence>
<organism evidence="1 2">
    <name type="scientific">Hymenobacter jeollabukensis</name>
    <dbReference type="NCBI Taxonomy" id="2025313"/>
    <lineage>
        <taxon>Bacteria</taxon>
        <taxon>Pseudomonadati</taxon>
        <taxon>Bacteroidota</taxon>
        <taxon>Cytophagia</taxon>
        <taxon>Cytophagales</taxon>
        <taxon>Hymenobacteraceae</taxon>
        <taxon>Hymenobacter</taxon>
    </lineage>
</organism>
<reference evidence="1 2" key="1">
    <citation type="submission" date="2019-05" db="EMBL/GenBank/DDBJ databases">
        <title>Hymenobacter edaphi sp. nov., isolated from abandoned arsenic-contaminated farmland soil.</title>
        <authorList>
            <person name="Nie L."/>
        </authorList>
    </citation>
    <scope>NUCLEOTIDE SEQUENCE [LARGE SCALE GENOMIC DNA]</scope>
    <source>
        <strain evidence="1 2">1-3-3-8</strain>
    </source>
</reference>
<dbReference type="EMBL" id="VAJM01000016">
    <property type="protein sequence ID" value="TLM88799.1"/>
    <property type="molecule type" value="Genomic_DNA"/>
</dbReference>
<name>A0A5R8WIT8_9BACT</name>
<gene>
    <name evidence="1" type="ORF">FDY95_23480</name>
</gene>
<accession>A0A5R8WIT8</accession>
<dbReference type="RefSeq" id="WP_138081718.1">
    <property type="nucleotide sequence ID" value="NZ_VAJM01000016.1"/>
</dbReference>
<sequence length="138" mass="14904">MSKLKPRAFKDPKLAVPYSEAEELISAYLNSLPHGGLKEYAETGEPGLSYTALVTLKNGKSQRPSPLAVQRILRTLGFETEVVKKKEPVKGAEAGATKPVTTHQFTFTDAKGLAAFKEAYQSHVHPDDEPASPAPTGK</sequence>